<organism evidence="5 6">
    <name type="scientific">Dimorphilus gyrociliatus</name>
    <dbReference type="NCBI Taxonomy" id="2664684"/>
    <lineage>
        <taxon>Eukaryota</taxon>
        <taxon>Metazoa</taxon>
        <taxon>Spiralia</taxon>
        <taxon>Lophotrochozoa</taxon>
        <taxon>Annelida</taxon>
        <taxon>Polychaeta</taxon>
        <taxon>Polychaeta incertae sedis</taxon>
        <taxon>Dinophilidae</taxon>
        <taxon>Dimorphilus</taxon>
    </lineage>
</organism>
<sequence>MCAQGYEQSNSLKQPCVRKRNVEKCKKCRRDSRKLTREKYCKNDYALFVEVQDSYKLRQGNQIWMCHKIYVHMRYKTPSLFSTVEKDDTTNVCIRLKKNSCICPKLKKGKPYFILAKQMRSKRRRRNERWKASVRSSLRLDRSSVVMKWRGTYKMERKIEKYQHLNRIGMC</sequence>
<comment type="subcellular location">
    <subcellularLocation>
        <location evidence="1">Secreted</location>
    </subcellularLocation>
</comment>
<evidence type="ECO:0000313" key="5">
    <source>
        <dbReference type="EMBL" id="CAD5123081.1"/>
    </source>
</evidence>
<dbReference type="Gene3D" id="2.40.50.120">
    <property type="match status" value="1"/>
</dbReference>
<evidence type="ECO:0000259" key="4">
    <source>
        <dbReference type="PROSITE" id="PS50189"/>
    </source>
</evidence>
<dbReference type="InterPro" id="IPR018933">
    <property type="entry name" value="Netrin_module_non-TIMP"/>
</dbReference>
<dbReference type="GO" id="GO:0005576">
    <property type="term" value="C:extracellular region"/>
    <property type="evidence" value="ECO:0007669"/>
    <property type="project" value="UniProtKB-SubCell"/>
</dbReference>
<dbReference type="SUPFAM" id="SSF50242">
    <property type="entry name" value="TIMP-like"/>
    <property type="match status" value="1"/>
</dbReference>
<dbReference type="Proteomes" id="UP000549394">
    <property type="component" value="Unassembled WGS sequence"/>
</dbReference>
<dbReference type="AlphaFoldDB" id="A0A7I8W3D8"/>
<accession>A0A7I8W3D8</accession>
<proteinExistence type="predicted"/>
<evidence type="ECO:0000256" key="1">
    <source>
        <dbReference type="ARBA" id="ARBA00004613"/>
    </source>
</evidence>
<name>A0A7I8W3D8_9ANNE</name>
<dbReference type="Pfam" id="PF01759">
    <property type="entry name" value="NTR"/>
    <property type="match status" value="1"/>
</dbReference>
<keyword evidence="6" id="KW-1185">Reference proteome</keyword>
<evidence type="ECO:0000313" key="6">
    <source>
        <dbReference type="Proteomes" id="UP000549394"/>
    </source>
</evidence>
<keyword evidence="2" id="KW-0964">Secreted</keyword>
<dbReference type="EMBL" id="CAJFCJ010000019">
    <property type="protein sequence ID" value="CAD5123081.1"/>
    <property type="molecule type" value="Genomic_DNA"/>
</dbReference>
<feature type="domain" description="NTR" evidence="4">
    <location>
        <begin position="25"/>
        <end position="171"/>
    </location>
</feature>
<dbReference type="InterPro" id="IPR001134">
    <property type="entry name" value="Netrin_domain"/>
</dbReference>
<dbReference type="InterPro" id="IPR008993">
    <property type="entry name" value="TIMP-like_OB-fold"/>
</dbReference>
<gene>
    <name evidence="5" type="ORF">DGYR_LOCUS10804</name>
</gene>
<evidence type="ECO:0000256" key="3">
    <source>
        <dbReference type="ARBA" id="ARBA00023157"/>
    </source>
</evidence>
<dbReference type="PROSITE" id="PS50189">
    <property type="entry name" value="NTR"/>
    <property type="match status" value="1"/>
</dbReference>
<keyword evidence="3" id="KW-1015">Disulfide bond</keyword>
<protein>
    <submittedName>
        <fullName evidence="5">DgyrCDS11457</fullName>
    </submittedName>
</protein>
<evidence type="ECO:0000256" key="2">
    <source>
        <dbReference type="ARBA" id="ARBA00022525"/>
    </source>
</evidence>
<reference evidence="5 6" key="1">
    <citation type="submission" date="2020-08" db="EMBL/GenBank/DDBJ databases">
        <authorList>
            <person name="Hejnol A."/>
        </authorList>
    </citation>
    <scope>NUCLEOTIDE SEQUENCE [LARGE SCALE GENOMIC DNA]</scope>
</reference>
<comment type="caution">
    <text evidence="5">The sequence shown here is derived from an EMBL/GenBank/DDBJ whole genome shotgun (WGS) entry which is preliminary data.</text>
</comment>